<dbReference type="Proteomes" id="UP000252139">
    <property type="component" value="Unassembled WGS sequence"/>
</dbReference>
<feature type="non-terminal residue" evidence="1">
    <location>
        <position position="1"/>
    </location>
</feature>
<organism evidence="1 2">
    <name type="scientific">Rhizopus azygosporus</name>
    <name type="common">Rhizopus microsporus var. azygosporus</name>
    <dbReference type="NCBI Taxonomy" id="86630"/>
    <lineage>
        <taxon>Eukaryota</taxon>
        <taxon>Fungi</taxon>
        <taxon>Fungi incertae sedis</taxon>
        <taxon>Mucoromycota</taxon>
        <taxon>Mucoromycotina</taxon>
        <taxon>Mucoromycetes</taxon>
        <taxon>Mucorales</taxon>
        <taxon>Mucorineae</taxon>
        <taxon>Rhizopodaceae</taxon>
        <taxon>Rhizopus</taxon>
    </lineage>
</organism>
<dbReference type="EMBL" id="PJQL01002241">
    <property type="protein sequence ID" value="RCH84887.1"/>
    <property type="molecule type" value="Genomic_DNA"/>
</dbReference>
<gene>
    <name evidence="1" type="ORF">CU097_009162</name>
</gene>
<keyword evidence="2" id="KW-1185">Reference proteome</keyword>
<proteinExistence type="predicted"/>
<evidence type="ECO:0000313" key="1">
    <source>
        <dbReference type="EMBL" id="RCH84887.1"/>
    </source>
</evidence>
<name>A0A367J4L9_RHIAZ</name>
<dbReference type="OrthoDB" id="2282120at2759"/>
<protein>
    <submittedName>
        <fullName evidence="1">Uncharacterized protein</fullName>
    </submittedName>
</protein>
<evidence type="ECO:0000313" key="2">
    <source>
        <dbReference type="Proteomes" id="UP000252139"/>
    </source>
</evidence>
<reference evidence="1 2" key="1">
    <citation type="journal article" date="2018" name="G3 (Bethesda)">
        <title>Phylogenetic and Phylogenomic Definition of Rhizopus Species.</title>
        <authorList>
            <person name="Gryganskyi A.P."/>
            <person name="Golan J."/>
            <person name="Dolatabadi S."/>
            <person name="Mondo S."/>
            <person name="Robb S."/>
            <person name="Idnurm A."/>
            <person name="Muszewska A."/>
            <person name="Steczkiewicz K."/>
            <person name="Masonjones S."/>
            <person name="Liao H.L."/>
            <person name="Gajdeczka M.T."/>
            <person name="Anike F."/>
            <person name="Vuek A."/>
            <person name="Anishchenko I.M."/>
            <person name="Voigt K."/>
            <person name="de Hoog G.S."/>
            <person name="Smith M.E."/>
            <person name="Heitman J."/>
            <person name="Vilgalys R."/>
            <person name="Stajich J.E."/>
        </authorList>
    </citation>
    <scope>NUCLEOTIDE SEQUENCE [LARGE SCALE GENOMIC DNA]</scope>
    <source>
        <strain evidence="1 2">CBS 357.93</strain>
    </source>
</reference>
<sequence>TYNCTEKTLKDLIQLKASMHMSLPTESTADEFTLVDKDYLLPTVPYSSIVRYHQ</sequence>
<dbReference type="AlphaFoldDB" id="A0A367J4L9"/>
<accession>A0A367J4L9</accession>
<comment type="caution">
    <text evidence="1">The sequence shown here is derived from an EMBL/GenBank/DDBJ whole genome shotgun (WGS) entry which is preliminary data.</text>
</comment>